<dbReference type="EMBL" id="MT143998">
    <property type="protein sequence ID" value="QJA45872.1"/>
    <property type="molecule type" value="Genomic_DNA"/>
</dbReference>
<evidence type="ECO:0000313" key="3">
    <source>
        <dbReference type="EMBL" id="QJH99304.1"/>
    </source>
</evidence>
<evidence type="ECO:0000256" key="1">
    <source>
        <dbReference type="SAM" id="MobiDB-lite"/>
    </source>
</evidence>
<gene>
    <name evidence="2" type="ORF">TM448A00285_0050</name>
    <name evidence="3" type="ORF">TM448B01549_0005</name>
</gene>
<evidence type="ECO:0000313" key="2">
    <source>
        <dbReference type="EMBL" id="QJA45872.1"/>
    </source>
</evidence>
<feature type="region of interest" description="Disordered" evidence="1">
    <location>
        <begin position="1"/>
        <end position="72"/>
    </location>
</feature>
<feature type="compositionally biased region" description="Gly residues" evidence="1">
    <location>
        <begin position="53"/>
        <end position="72"/>
    </location>
</feature>
<name>A0A6H1ZEI3_9ZZZZ</name>
<protein>
    <submittedName>
        <fullName evidence="2">Uncharacterized protein</fullName>
    </submittedName>
</protein>
<dbReference type="AlphaFoldDB" id="A0A6H1ZEI3"/>
<organism evidence="2">
    <name type="scientific">viral metagenome</name>
    <dbReference type="NCBI Taxonomy" id="1070528"/>
    <lineage>
        <taxon>unclassified sequences</taxon>
        <taxon>metagenomes</taxon>
        <taxon>organismal metagenomes</taxon>
    </lineage>
</organism>
<accession>A0A6H1ZEI3</accession>
<dbReference type="EMBL" id="MT144781">
    <property type="protein sequence ID" value="QJH99304.1"/>
    <property type="molecule type" value="Genomic_DNA"/>
</dbReference>
<sequence>MIPFPKKEGGVTPPLTPFPRKEGGMGSEENYEREKGKDPNIALTRHRRDRRAGCGGLGNGRGGETMGGGGLC</sequence>
<proteinExistence type="predicted"/>
<reference evidence="2" key="1">
    <citation type="submission" date="2020-03" db="EMBL/GenBank/DDBJ databases">
        <title>The deep terrestrial virosphere.</title>
        <authorList>
            <person name="Holmfeldt K."/>
            <person name="Nilsson E."/>
            <person name="Simone D."/>
            <person name="Lopez-Fernandez M."/>
            <person name="Wu X."/>
            <person name="de Brujin I."/>
            <person name="Lundin D."/>
            <person name="Andersson A."/>
            <person name="Bertilsson S."/>
            <person name="Dopson M."/>
        </authorList>
    </citation>
    <scope>NUCLEOTIDE SEQUENCE</scope>
    <source>
        <strain evidence="2">TM448A00285</strain>
        <strain evidence="3">TM448B01549</strain>
    </source>
</reference>